<dbReference type="RefSeq" id="WP_246595714.1">
    <property type="nucleotide sequence ID" value="NZ_BAABEA010000047.1"/>
</dbReference>
<proteinExistence type="predicted"/>
<evidence type="ECO:0000313" key="2">
    <source>
        <dbReference type="Proteomes" id="UP000681340"/>
    </source>
</evidence>
<comment type="caution">
    <text evidence="1">The sequence shown here is derived from an EMBL/GenBank/DDBJ whole genome shotgun (WGS) entry which is preliminary data.</text>
</comment>
<dbReference type="EMBL" id="BOQL01000066">
    <property type="protein sequence ID" value="GIM77112.1"/>
    <property type="molecule type" value="Genomic_DNA"/>
</dbReference>
<evidence type="ECO:0000313" key="1">
    <source>
        <dbReference type="EMBL" id="GIM77112.1"/>
    </source>
</evidence>
<dbReference type="AlphaFoldDB" id="A0A919VV95"/>
<gene>
    <name evidence="1" type="ORF">Aau02nite_74230</name>
</gene>
<name>A0A919VV95_9ACTN</name>
<sequence length="166" mass="17816">MVAREERDLGVIEMLVQLNRNESNRTLTPNSTAVPVADLNSLRRSPVVAVLGQRGRVAALRAHLPAGWVLRYPRDLDGVRAGEIVLFSGATEADVLAARALLPSRTRVVALVDEDAPAELVAAVLTAGADVCVRGGLAAILASHLVACRRRQLAERWSDLRDSLPT</sequence>
<reference evidence="1" key="1">
    <citation type="submission" date="2021-03" db="EMBL/GenBank/DDBJ databases">
        <title>Whole genome shotgun sequence of Actinoplanes auranticolor NBRC 12245.</title>
        <authorList>
            <person name="Komaki H."/>
            <person name="Tamura T."/>
        </authorList>
    </citation>
    <scope>NUCLEOTIDE SEQUENCE</scope>
    <source>
        <strain evidence="1">NBRC 12245</strain>
    </source>
</reference>
<dbReference type="Proteomes" id="UP000681340">
    <property type="component" value="Unassembled WGS sequence"/>
</dbReference>
<protein>
    <submittedName>
        <fullName evidence="1">Uncharacterized protein</fullName>
    </submittedName>
</protein>
<organism evidence="1 2">
    <name type="scientific">Actinoplanes auranticolor</name>
    <dbReference type="NCBI Taxonomy" id="47988"/>
    <lineage>
        <taxon>Bacteria</taxon>
        <taxon>Bacillati</taxon>
        <taxon>Actinomycetota</taxon>
        <taxon>Actinomycetes</taxon>
        <taxon>Micromonosporales</taxon>
        <taxon>Micromonosporaceae</taxon>
        <taxon>Actinoplanes</taxon>
    </lineage>
</organism>
<keyword evidence="2" id="KW-1185">Reference proteome</keyword>
<accession>A0A919VV95</accession>